<feature type="region of interest" description="Disordered" evidence="1">
    <location>
        <begin position="15"/>
        <end position="35"/>
    </location>
</feature>
<sequence length="132" mass="14605">MFAWSKGVICKKRTVTPRGKKSDVNPRSTSNDSPSSMIRAICFDEGISSRHSTDRFARIEDSVMQVEAAHPLSEICIEFPDLYIGGYHESRKGPLVVTFDGKAVVGYGGRAKLDLEMTANKVLDLGSGYWFL</sequence>
<name>A0AAD1ZYY6_9LAMI</name>
<evidence type="ECO:0000313" key="2">
    <source>
        <dbReference type="EMBL" id="CAI9775965.1"/>
    </source>
</evidence>
<feature type="compositionally biased region" description="Polar residues" evidence="1">
    <location>
        <begin position="25"/>
        <end position="35"/>
    </location>
</feature>
<evidence type="ECO:0000313" key="3">
    <source>
        <dbReference type="Proteomes" id="UP000834106"/>
    </source>
</evidence>
<organism evidence="2 3">
    <name type="scientific">Fraxinus pennsylvanica</name>
    <dbReference type="NCBI Taxonomy" id="56036"/>
    <lineage>
        <taxon>Eukaryota</taxon>
        <taxon>Viridiplantae</taxon>
        <taxon>Streptophyta</taxon>
        <taxon>Embryophyta</taxon>
        <taxon>Tracheophyta</taxon>
        <taxon>Spermatophyta</taxon>
        <taxon>Magnoliopsida</taxon>
        <taxon>eudicotyledons</taxon>
        <taxon>Gunneridae</taxon>
        <taxon>Pentapetalae</taxon>
        <taxon>asterids</taxon>
        <taxon>lamiids</taxon>
        <taxon>Lamiales</taxon>
        <taxon>Oleaceae</taxon>
        <taxon>Oleeae</taxon>
        <taxon>Fraxinus</taxon>
    </lineage>
</organism>
<protein>
    <submittedName>
        <fullName evidence="2">Uncharacterized protein</fullName>
    </submittedName>
</protein>
<dbReference type="Proteomes" id="UP000834106">
    <property type="component" value="Chromosome 14"/>
</dbReference>
<evidence type="ECO:0000256" key="1">
    <source>
        <dbReference type="SAM" id="MobiDB-lite"/>
    </source>
</evidence>
<gene>
    <name evidence="2" type="ORF">FPE_LOCUS23395</name>
</gene>
<dbReference type="AlphaFoldDB" id="A0AAD1ZYY6"/>
<keyword evidence="3" id="KW-1185">Reference proteome</keyword>
<accession>A0AAD1ZYY6</accession>
<dbReference type="EMBL" id="OU503049">
    <property type="protein sequence ID" value="CAI9775965.1"/>
    <property type="molecule type" value="Genomic_DNA"/>
</dbReference>
<reference evidence="2" key="1">
    <citation type="submission" date="2023-05" db="EMBL/GenBank/DDBJ databases">
        <authorList>
            <person name="Huff M."/>
        </authorList>
    </citation>
    <scope>NUCLEOTIDE SEQUENCE</scope>
</reference>
<proteinExistence type="predicted"/>